<name>A0ABT7B4H8_9CYAN</name>
<accession>A0ABT7B4H8</accession>
<evidence type="ECO:0000259" key="1">
    <source>
        <dbReference type="PROSITE" id="PS50851"/>
    </source>
</evidence>
<organism evidence="2 3">
    <name type="scientific">Roseofilum capinflatum BLCC-M114</name>
    <dbReference type="NCBI Taxonomy" id="3022440"/>
    <lineage>
        <taxon>Bacteria</taxon>
        <taxon>Bacillati</taxon>
        <taxon>Cyanobacteriota</taxon>
        <taxon>Cyanophyceae</taxon>
        <taxon>Desertifilales</taxon>
        <taxon>Desertifilaceae</taxon>
        <taxon>Roseofilum</taxon>
        <taxon>Roseofilum capinflatum</taxon>
    </lineage>
</organism>
<protein>
    <submittedName>
        <fullName evidence="2">Chemotaxis protein CheW</fullName>
    </submittedName>
</protein>
<proteinExistence type="predicted"/>
<evidence type="ECO:0000313" key="3">
    <source>
        <dbReference type="Proteomes" id="UP001235849"/>
    </source>
</evidence>
<keyword evidence="3" id="KW-1185">Reference proteome</keyword>
<dbReference type="Gene3D" id="2.30.30.40">
    <property type="entry name" value="SH3 Domains"/>
    <property type="match status" value="2"/>
</dbReference>
<dbReference type="SMART" id="SM00260">
    <property type="entry name" value="CheW"/>
    <property type="match status" value="2"/>
</dbReference>
<dbReference type="PANTHER" id="PTHR22617:SF23">
    <property type="entry name" value="CHEMOTAXIS PROTEIN CHEW"/>
    <property type="match status" value="1"/>
</dbReference>
<sequence length="362" mass="40666">MERQPFITFSLNGSRYGIDALCVEEIFFLPELTPVTEMAREFAGVLNLRGNIIPVIDLESRLGYAAQEYKITDSVIVLRSEDMTMGLIVNEVHEVEMIEESQISTQFSQRRLKRTLGKALGKSVLSPSMHSCLRGLVQVNQHIIMILKAQALIQQLETEELMDIDGITEDEEPSENDQPHALGRPLFCPHASEKEREIFRSRAKNLRDTLAHEDLKGLMPIAVIGLNGEYFGIDLELVREFTPIERVTPIPCCPNHIVGNINLRGEIVTLVNIGSILNVRHDQVPLRAVVISTGDLVVGVVVDEVFDVIYLSKSQIKPIPTAVHVVDEEYLRGTVAYQEKMLGLLDLKKILHQSDLKVNEEN</sequence>
<reference evidence="2 3" key="1">
    <citation type="submission" date="2023-01" db="EMBL/GenBank/DDBJ databases">
        <title>Novel diversity within Roseofilum (Cyanobacteria; Desertifilaceae) from marine benthic mats with descriptions of four novel species.</title>
        <authorList>
            <person name="Wang Y."/>
            <person name="Berthold D.E."/>
            <person name="Hu J."/>
            <person name="Lefler F.W."/>
            <person name="Laughinghouse H.D. IV."/>
        </authorList>
    </citation>
    <scope>NUCLEOTIDE SEQUENCE [LARGE SCALE GENOMIC DNA]</scope>
    <source>
        <strain evidence="2 3">BLCC-M114</strain>
    </source>
</reference>
<dbReference type="PANTHER" id="PTHR22617">
    <property type="entry name" value="CHEMOTAXIS SENSOR HISTIDINE KINASE-RELATED"/>
    <property type="match status" value="1"/>
</dbReference>
<feature type="domain" description="CheW-like" evidence="1">
    <location>
        <begin position="3"/>
        <end position="158"/>
    </location>
</feature>
<comment type="caution">
    <text evidence="2">The sequence shown here is derived from an EMBL/GenBank/DDBJ whole genome shotgun (WGS) entry which is preliminary data.</text>
</comment>
<dbReference type="Proteomes" id="UP001235849">
    <property type="component" value="Unassembled WGS sequence"/>
</dbReference>
<dbReference type="InterPro" id="IPR036061">
    <property type="entry name" value="CheW-like_dom_sf"/>
</dbReference>
<dbReference type="Gene3D" id="2.40.50.180">
    <property type="entry name" value="CheA-289, Domain 4"/>
    <property type="match status" value="2"/>
</dbReference>
<dbReference type="InterPro" id="IPR002545">
    <property type="entry name" value="CheW-lke_dom"/>
</dbReference>
<dbReference type="PROSITE" id="PS50851">
    <property type="entry name" value="CHEW"/>
    <property type="match status" value="2"/>
</dbReference>
<dbReference type="InterPro" id="IPR039315">
    <property type="entry name" value="CheW"/>
</dbReference>
<feature type="domain" description="CheW-like" evidence="1">
    <location>
        <begin position="218"/>
        <end position="356"/>
    </location>
</feature>
<evidence type="ECO:0000313" key="2">
    <source>
        <dbReference type="EMBL" id="MDJ1173509.1"/>
    </source>
</evidence>
<gene>
    <name evidence="2" type="ORF">PMG25_05320</name>
</gene>
<dbReference type="EMBL" id="JAQOSO010000022">
    <property type="protein sequence ID" value="MDJ1173509.1"/>
    <property type="molecule type" value="Genomic_DNA"/>
</dbReference>
<dbReference type="Pfam" id="PF01584">
    <property type="entry name" value="CheW"/>
    <property type="match status" value="2"/>
</dbReference>
<dbReference type="RefSeq" id="WP_283765864.1">
    <property type="nucleotide sequence ID" value="NZ_JAQOSO010000022.1"/>
</dbReference>
<dbReference type="SUPFAM" id="SSF50341">
    <property type="entry name" value="CheW-like"/>
    <property type="match status" value="2"/>
</dbReference>